<dbReference type="PANTHER" id="PTHR22765">
    <property type="entry name" value="RING FINGER AND PROTEASE ASSOCIATED DOMAIN-CONTAINING"/>
    <property type="match status" value="1"/>
</dbReference>
<dbReference type="SUPFAM" id="SSF57850">
    <property type="entry name" value="RING/U-box"/>
    <property type="match status" value="1"/>
</dbReference>
<keyword evidence="1" id="KW-0479">Metal-binding</keyword>
<keyword evidence="4" id="KW-1185">Reference proteome</keyword>
<dbReference type="Pfam" id="PF13639">
    <property type="entry name" value="zf-RING_2"/>
    <property type="match status" value="1"/>
</dbReference>
<gene>
    <name evidence="3" type="ORF">C8A00DRAFT_12887</name>
</gene>
<dbReference type="InterPro" id="IPR013083">
    <property type="entry name" value="Znf_RING/FYVE/PHD"/>
</dbReference>
<reference evidence="3" key="2">
    <citation type="submission" date="2023-05" db="EMBL/GenBank/DDBJ databases">
        <authorList>
            <consortium name="Lawrence Berkeley National Laboratory"/>
            <person name="Steindorff A."/>
            <person name="Hensen N."/>
            <person name="Bonometti L."/>
            <person name="Westerberg I."/>
            <person name="Brannstrom I.O."/>
            <person name="Guillou S."/>
            <person name="Cros-Aarteil S."/>
            <person name="Calhoun S."/>
            <person name="Haridas S."/>
            <person name="Kuo A."/>
            <person name="Mondo S."/>
            <person name="Pangilinan J."/>
            <person name="Riley R."/>
            <person name="Labutti K."/>
            <person name="Andreopoulos B."/>
            <person name="Lipzen A."/>
            <person name="Chen C."/>
            <person name="Yanf M."/>
            <person name="Daum C."/>
            <person name="Ng V."/>
            <person name="Clum A."/>
            <person name="Ohm R."/>
            <person name="Martin F."/>
            <person name="Silar P."/>
            <person name="Natvig D."/>
            <person name="Lalanne C."/>
            <person name="Gautier V."/>
            <person name="Ament-Velasquez S.L."/>
            <person name="Kruys A."/>
            <person name="Hutchinson M.I."/>
            <person name="Powell A.J."/>
            <person name="Barry K."/>
            <person name="Miller A.N."/>
            <person name="Grigoriev I.V."/>
            <person name="Debuchy R."/>
            <person name="Gladieux P."/>
            <person name="Thoren M.H."/>
            <person name="Johannesson H."/>
        </authorList>
    </citation>
    <scope>NUCLEOTIDE SEQUENCE</scope>
    <source>
        <strain evidence="3">CBS 538.74</strain>
    </source>
</reference>
<dbReference type="GO" id="GO:0061630">
    <property type="term" value="F:ubiquitin protein ligase activity"/>
    <property type="evidence" value="ECO:0007669"/>
    <property type="project" value="TreeGrafter"/>
</dbReference>
<feature type="domain" description="RING-type" evidence="2">
    <location>
        <begin position="102"/>
        <end position="144"/>
    </location>
</feature>
<accession>A0AAN6VRW2</accession>
<dbReference type="AlphaFoldDB" id="A0AAN6VRW2"/>
<dbReference type="Proteomes" id="UP001302745">
    <property type="component" value="Unassembled WGS sequence"/>
</dbReference>
<dbReference type="GO" id="GO:0006511">
    <property type="term" value="P:ubiquitin-dependent protein catabolic process"/>
    <property type="evidence" value="ECO:0007669"/>
    <property type="project" value="TreeGrafter"/>
</dbReference>
<dbReference type="Gene3D" id="3.30.40.10">
    <property type="entry name" value="Zinc/RING finger domain, C3HC4 (zinc finger)"/>
    <property type="match status" value="1"/>
</dbReference>
<evidence type="ECO:0000259" key="2">
    <source>
        <dbReference type="PROSITE" id="PS50089"/>
    </source>
</evidence>
<keyword evidence="1" id="KW-0863">Zinc-finger</keyword>
<dbReference type="InterPro" id="IPR051826">
    <property type="entry name" value="E3_ubiquitin-ligase_domain"/>
</dbReference>
<dbReference type="EMBL" id="MU856873">
    <property type="protein sequence ID" value="KAK4156169.1"/>
    <property type="molecule type" value="Genomic_DNA"/>
</dbReference>
<dbReference type="InterPro" id="IPR001841">
    <property type="entry name" value="Znf_RING"/>
</dbReference>
<organism evidence="3 4">
    <name type="scientific">Chaetomidium leptoderma</name>
    <dbReference type="NCBI Taxonomy" id="669021"/>
    <lineage>
        <taxon>Eukaryota</taxon>
        <taxon>Fungi</taxon>
        <taxon>Dikarya</taxon>
        <taxon>Ascomycota</taxon>
        <taxon>Pezizomycotina</taxon>
        <taxon>Sordariomycetes</taxon>
        <taxon>Sordariomycetidae</taxon>
        <taxon>Sordariales</taxon>
        <taxon>Chaetomiaceae</taxon>
        <taxon>Chaetomidium</taxon>
    </lineage>
</organism>
<dbReference type="PROSITE" id="PS50089">
    <property type="entry name" value="ZF_RING_2"/>
    <property type="match status" value="1"/>
</dbReference>
<evidence type="ECO:0000313" key="3">
    <source>
        <dbReference type="EMBL" id="KAK4156169.1"/>
    </source>
</evidence>
<evidence type="ECO:0000313" key="4">
    <source>
        <dbReference type="Proteomes" id="UP001302745"/>
    </source>
</evidence>
<dbReference type="SMART" id="SM00184">
    <property type="entry name" value="RING"/>
    <property type="match status" value="1"/>
</dbReference>
<dbReference type="PANTHER" id="PTHR22765:SF416">
    <property type="entry name" value="E3 UBIQUITIN-PROTEIN LIGASE GODZILLA"/>
    <property type="match status" value="1"/>
</dbReference>
<dbReference type="GO" id="GO:0005737">
    <property type="term" value="C:cytoplasm"/>
    <property type="evidence" value="ECO:0007669"/>
    <property type="project" value="TreeGrafter"/>
</dbReference>
<proteinExistence type="predicted"/>
<sequence length="190" mass="21693">MVIHYVYVVARKFPGVWYVAGIPERAIGMRALRKMPVIEYDPEMAAARHPGNGTAPTWWKRLRRLVGLPTETQHDSRGQASRRWYLGRRHAARPVIDQQTCCVICTDGFLRGVSVRRLPCGHLFHPQCVDPWLLDRQGNCPTWQVNPPLFSQLLCCELTRLESISRATCRGRDRMAGTTIQEPTPVLFMA</sequence>
<comment type="caution">
    <text evidence="3">The sequence shown here is derived from an EMBL/GenBank/DDBJ whole genome shotgun (WGS) entry which is preliminary data.</text>
</comment>
<keyword evidence="1" id="KW-0862">Zinc</keyword>
<reference evidence="3" key="1">
    <citation type="journal article" date="2023" name="Mol. Phylogenet. Evol.">
        <title>Genome-scale phylogeny and comparative genomics of the fungal order Sordariales.</title>
        <authorList>
            <person name="Hensen N."/>
            <person name="Bonometti L."/>
            <person name="Westerberg I."/>
            <person name="Brannstrom I.O."/>
            <person name="Guillou S."/>
            <person name="Cros-Aarteil S."/>
            <person name="Calhoun S."/>
            <person name="Haridas S."/>
            <person name="Kuo A."/>
            <person name="Mondo S."/>
            <person name="Pangilinan J."/>
            <person name="Riley R."/>
            <person name="LaButti K."/>
            <person name="Andreopoulos B."/>
            <person name="Lipzen A."/>
            <person name="Chen C."/>
            <person name="Yan M."/>
            <person name="Daum C."/>
            <person name="Ng V."/>
            <person name="Clum A."/>
            <person name="Steindorff A."/>
            <person name="Ohm R.A."/>
            <person name="Martin F."/>
            <person name="Silar P."/>
            <person name="Natvig D.O."/>
            <person name="Lalanne C."/>
            <person name="Gautier V."/>
            <person name="Ament-Velasquez S.L."/>
            <person name="Kruys A."/>
            <person name="Hutchinson M.I."/>
            <person name="Powell A.J."/>
            <person name="Barry K."/>
            <person name="Miller A.N."/>
            <person name="Grigoriev I.V."/>
            <person name="Debuchy R."/>
            <person name="Gladieux P."/>
            <person name="Hiltunen Thoren M."/>
            <person name="Johannesson H."/>
        </authorList>
    </citation>
    <scope>NUCLEOTIDE SEQUENCE</scope>
    <source>
        <strain evidence="3">CBS 538.74</strain>
    </source>
</reference>
<evidence type="ECO:0000256" key="1">
    <source>
        <dbReference type="PROSITE-ProRule" id="PRU00175"/>
    </source>
</evidence>
<protein>
    <recommendedName>
        <fullName evidence="2">RING-type domain-containing protein</fullName>
    </recommendedName>
</protein>
<name>A0AAN6VRW2_9PEZI</name>
<dbReference type="GO" id="GO:0008270">
    <property type="term" value="F:zinc ion binding"/>
    <property type="evidence" value="ECO:0007669"/>
    <property type="project" value="UniProtKB-KW"/>
</dbReference>